<dbReference type="EMBL" id="RBPT01000255">
    <property type="protein sequence ID" value="RMO44983.1"/>
    <property type="molecule type" value="Genomic_DNA"/>
</dbReference>
<organism evidence="1 3">
    <name type="scientific">Pseudomonas savastanoi pv. glycinea</name>
    <name type="common">Pseudomonas syringae pv. glycinea</name>
    <dbReference type="NCBI Taxonomy" id="318"/>
    <lineage>
        <taxon>Bacteria</taxon>
        <taxon>Pseudomonadati</taxon>
        <taxon>Pseudomonadota</taxon>
        <taxon>Gammaproteobacteria</taxon>
        <taxon>Pseudomonadales</taxon>
        <taxon>Pseudomonadaceae</taxon>
        <taxon>Pseudomonas</taxon>
    </lineage>
</organism>
<evidence type="ECO:0008006" key="5">
    <source>
        <dbReference type="Google" id="ProtNLM"/>
    </source>
</evidence>
<reference evidence="3 4" key="1">
    <citation type="submission" date="2018-08" db="EMBL/GenBank/DDBJ databases">
        <title>Recombination of ecologically and evolutionarily significant loci maintains genetic cohesion in the Pseudomonas syringae species complex.</title>
        <authorList>
            <person name="Dillon M."/>
            <person name="Thakur S."/>
            <person name="Almeida R.N.D."/>
            <person name="Weir B.S."/>
            <person name="Guttman D.S."/>
        </authorList>
    </citation>
    <scope>NUCLEOTIDE SEQUENCE [LARGE SCALE GENOMIC DNA]</scope>
    <source>
        <strain evidence="1 3">ICMP 6372</strain>
        <strain evidence="2 4">ICMP 867</strain>
    </source>
</reference>
<evidence type="ECO:0000313" key="3">
    <source>
        <dbReference type="Proteomes" id="UP000273536"/>
    </source>
</evidence>
<name>A0A3M3VIN7_PSESG</name>
<evidence type="ECO:0000313" key="2">
    <source>
        <dbReference type="EMBL" id="RMO44983.1"/>
    </source>
</evidence>
<dbReference type="Proteomes" id="UP000280599">
    <property type="component" value="Unassembled WGS sequence"/>
</dbReference>
<proteinExistence type="predicted"/>
<protein>
    <recommendedName>
        <fullName evidence="5">Abi-like protein</fullName>
    </recommendedName>
</protein>
<evidence type="ECO:0000313" key="4">
    <source>
        <dbReference type="Proteomes" id="UP000280599"/>
    </source>
</evidence>
<gene>
    <name evidence="2" type="ORF">ALQ41_01821</name>
    <name evidence="1" type="ORF">ALQ42_200056</name>
</gene>
<dbReference type="EMBL" id="RBPS01000244">
    <property type="protein sequence ID" value="RMO34656.1"/>
    <property type="molecule type" value="Genomic_DNA"/>
</dbReference>
<sequence>MRKTFPPDSKNPAFGGVLTQGTEARPFLENPCFVIKFKAPHQGRQASFMQNHLSSARLATVADFFQARTDSDLMGCYSWCQAVGASLLPILGDYEVSLRNALHRGLSQYYGKADSFEWMFKTRPNPAKVSNPNAPDLAWHSMTPRMQGDIEDVTGKVRRRNRGRSPTPDDIVSQLSFGFWEHLITGLAHKAHPADMQRRVLSLAFPNGPTMGTAAYHDSAFVDQLKGLLYQLRDIRNRIGHHDQLWKTAEFDAHGNRGFIPRRPRHTLISLREFLGRISWMANWIDQEIANHMRNSDHWWTLQALLSQQALAVYRKNGGKVGSFEAVLRLAPCHNVPAWPNMDSGIPEKALRLQHRAIVRRFHF</sequence>
<accession>A0A3M3VIN7</accession>
<evidence type="ECO:0000313" key="1">
    <source>
        <dbReference type="EMBL" id="RMO34656.1"/>
    </source>
</evidence>
<dbReference type="AlphaFoldDB" id="A0A3M3VIN7"/>
<dbReference type="Proteomes" id="UP000273536">
    <property type="component" value="Unassembled WGS sequence"/>
</dbReference>
<comment type="caution">
    <text evidence="1">The sequence shown here is derived from an EMBL/GenBank/DDBJ whole genome shotgun (WGS) entry which is preliminary data.</text>
</comment>